<dbReference type="PANTHER" id="PTHR40788:SF2">
    <property type="entry name" value="CLR5 DOMAIN-CONTAINING PROTEIN"/>
    <property type="match status" value="1"/>
</dbReference>
<reference evidence="1 2" key="1">
    <citation type="submission" date="2016-07" db="EMBL/GenBank/DDBJ databases">
        <title>Pervasive Adenine N6-methylation of Active Genes in Fungi.</title>
        <authorList>
            <consortium name="DOE Joint Genome Institute"/>
            <person name="Mondo S.J."/>
            <person name="Dannebaum R.O."/>
            <person name="Kuo R.C."/>
            <person name="Labutti K."/>
            <person name="Haridas S."/>
            <person name="Kuo A."/>
            <person name="Salamov A."/>
            <person name="Ahrendt S.R."/>
            <person name="Lipzen A."/>
            <person name="Sullivan W."/>
            <person name="Andreopoulos W.B."/>
            <person name="Clum A."/>
            <person name="Lindquist E."/>
            <person name="Daum C."/>
            <person name="Ramamoorthy G.K."/>
            <person name="Gryganskyi A."/>
            <person name="Culley D."/>
            <person name="Magnuson J.K."/>
            <person name="James T.Y."/>
            <person name="O'Malley M.A."/>
            <person name="Stajich J.E."/>
            <person name="Spatafora J.W."/>
            <person name="Visel A."/>
            <person name="Grigoriev I.V."/>
        </authorList>
    </citation>
    <scope>NUCLEOTIDE SEQUENCE [LARGE SCALE GENOMIC DNA]</scope>
    <source>
        <strain evidence="1 2">CBS 115471</strain>
    </source>
</reference>
<gene>
    <name evidence="1" type="ORF">BCR34DRAFT_604928</name>
</gene>
<accession>A0A1Y1Z355</accession>
<sequence>MEALARMHRKIKAMPANEIPTEFNAIVREHDATNAASDIDLLGSSDFLAHFFPSEENIVSQAYREAFDTAHHHSGPQSMSLKKRQKSLSQSLFLNCNVLNGIIMRHEALIRKRWTRKTIPLRKAILMQPEPPLLVDDTAQYTTLETTSREAPYYLPVQADFGKLQALVSARRNQAEEHVWAPREDPDFFAATTQEYKEHLPELLPDANGNKRVLNADTLISGGVLRSMISDAYLSWFIWDRIQQRIQKVRQLSLNYAIEISPEKDLPLPYFEALVRIRCFLESFFFRSNPNDPNDPNPNQVGYAPNCKHLRNPTAKKLLRVLDLPWNTDFRH</sequence>
<organism evidence="1 2">
    <name type="scientific">Clohesyomyces aquaticus</name>
    <dbReference type="NCBI Taxonomy" id="1231657"/>
    <lineage>
        <taxon>Eukaryota</taxon>
        <taxon>Fungi</taxon>
        <taxon>Dikarya</taxon>
        <taxon>Ascomycota</taxon>
        <taxon>Pezizomycotina</taxon>
        <taxon>Dothideomycetes</taxon>
        <taxon>Pleosporomycetidae</taxon>
        <taxon>Pleosporales</taxon>
        <taxon>Lindgomycetaceae</taxon>
        <taxon>Clohesyomyces</taxon>
    </lineage>
</organism>
<dbReference type="STRING" id="1231657.A0A1Y1Z355"/>
<dbReference type="PANTHER" id="PTHR40788">
    <property type="entry name" value="CLR5 DOMAIN-CONTAINING PROTEIN-RELATED"/>
    <property type="match status" value="1"/>
</dbReference>
<protein>
    <submittedName>
        <fullName evidence="1">Uncharacterized protein</fullName>
    </submittedName>
</protein>
<proteinExistence type="predicted"/>
<dbReference type="EMBL" id="MCFA01000137">
    <property type="protein sequence ID" value="ORY04285.1"/>
    <property type="molecule type" value="Genomic_DNA"/>
</dbReference>
<dbReference type="AlphaFoldDB" id="A0A1Y1Z355"/>
<keyword evidence="2" id="KW-1185">Reference proteome</keyword>
<evidence type="ECO:0000313" key="1">
    <source>
        <dbReference type="EMBL" id="ORY04285.1"/>
    </source>
</evidence>
<dbReference type="OrthoDB" id="2922289at2759"/>
<name>A0A1Y1Z355_9PLEO</name>
<dbReference type="Proteomes" id="UP000193144">
    <property type="component" value="Unassembled WGS sequence"/>
</dbReference>
<comment type="caution">
    <text evidence="1">The sequence shown here is derived from an EMBL/GenBank/DDBJ whole genome shotgun (WGS) entry which is preliminary data.</text>
</comment>
<evidence type="ECO:0000313" key="2">
    <source>
        <dbReference type="Proteomes" id="UP000193144"/>
    </source>
</evidence>